<dbReference type="PANTHER" id="PTHR43301:SF3">
    <property type="entry name" value="ARABINAN ENDO-1,5-ALPHA-L-ARABINOSIDASE A-RELATED"/>
    <property type="match status" value="1"/>
</dbReference>
<dbReference type="Pfam" id="PF04616">
    <property type="entry name" value="Glyco_hydro_43"/>
    <property type="match status" value="1"/>
</dbReference>
<evidence type="ECO:0000259" key="8">
    <source>
        <dbReference type="Pfam" id="PF04650"/>
    </source>
</evidence>
<dbReference type="InterPro" id="IPR009459">
    <property type="entry name" value="MucBP_dom"/>
</dbReference>
<dbReference type="NCBIfam" id="TIGR01167">
    <property type="entry name" value="LPXTG_anchor"/>
    <property type="match status" value="1"/>
</dbReference>
<evidence type="ECO:0000256" key="2">
    <source>
        <dbReference type="ARBA" id="ARBA00009865"/>
    </source>
</evidence>
<dbReference type="Pfam" id="PF06458">
    <property type="entry name" value="MucBP"/>
    <property type="match status" value="1"/>
</dbReference>
<evidence type="ECO:0000259" key="10">
    <source>
        <dbReference type="Pfam" id="PF16369"/>
    </source>
</evidence>
<dbReference type="CDD" id="cd18832">
    <property type="entry name" value="GH43_GsAbnA-like"/>
    <property type="match status" value="1"/>
</dbReference>
<dbReference type="EMBL" id="JBHSOJ010000014">
    <property type="protein sequence ID" value="MFC5630335.1"/>
    <property type="molecule type" value="Genomic_DNA"/>
</dbReference>
<dbReference type="PANTHER" id="PTHR43301">
    <property type="entry name" value="ARABINAN ENDO-1,5-ALPHA-L-ARABINOSIDASE"/>
    <property type="match status" value="1"/>
</dbReference>
<evidence type="ECO:0000256" key="3">
    <source>
        <dbReference type="ARBA" id="ARBA00022729"/>
    </source>
</evidence>
<dbReference type="GO" id="GO:0016787">
    <property type="term" value="F:hydrolase activity"/>
    <property type="evidence" value="ECO:0007669"/>
    <property type="project" value="UniProtKB-KW"/>
</dbReference>
<dbReference type="InterPro" id="IPR023296">
    <property type="entry name" value="Glyco_hydro_beta-prop_sf"/>
</dbReference>
<accession>A0ABW0UBQ4</accession>
<dbReference type="Pfam" id="PF16369">
    <property type="entry name" value="GH43_C"/>
    <property type="match status" value="1"/>
</dbReference>
<keyword evidence="3" id="KW-0732">Signal</keyword>
<evidence type="ECO:0000313" key="11">
    <source>
        <dbReference type="EMBL" id="MFC5630335.1"/>
    </source>
</evidence>
<dbReference type="InterPro" id="IPR005877">
    <property type="entry name" value="YSIRK_signal_dom"/>
</dbReference>
<dbReference type="InterPro" id="IPR050727">
    <property type="entry name" value="GH43_arabinanases"/>
</dbReference>
<comment type="caution">
    <text evidence="11">The sequence shown here is derived from an EMBL/GenBank/DDBJ whole genome shotgun (WGS) entry which is preliminary data.</text>
</comment>
<dbReference type="NCBIfam" id="TIGR01168">
    <property type="entry name" value="YSIRK_signal"/>
    <property type="match status" value="1"/>
</dbReference>
<comment type="pathway">
    <text evidence="1">Glycan metabolism; L-arabinan degradation.</text>
</comment>
<dbReference type="SUPFAM" id="SSF75005">
    <property type="entry name" value="Arabinanase/levansucrase/invertase"/>
    <property type="match status" value="1"/>
</dbReference>
<evidence type="ECO:0000256" key="4">
    <source>
        <dbReference type="ARBA" id="ARBA00022737"/>
    </source>
</evidence>
<feature type="domain" description="MucBP" evidence="9">
    <location>
        <begin position="642"/>
        <end position="700"/>
    </location>
</feature>
<comment type="similarity">
    <text evidence="2">Belongs to the glycosyl hydrolase 43 family.</text>
</comment>
<organism evidence="11 12">
    <name type="scientific">Streptococcus caledonicus</name>
    <dbReference type="NCBI Taxonomy" id="2614158"/>
    <lineage>
        <taxon>Bacteria</taxon>
        <taxon>Bacillati</taxon>
        <taxon>Bacillota</taxon>
        <taxon>Bacilli</taxon>
        <taxon>Lactobacillales</taxon>
        <taxon>Streptococcaceae</taxon>
        <taxon>Streptococcus</taxon>
    </lineage>
</organism>
<name>A0ABW0UBQ4_9STRE</name>
<evidence type="ECO:0000256" key="7">
    <source>
        <dbReference type="SAM" id="Phobius"/>
    </source>
</evidence>
<keyword evidence="4" id="KW-0677">Repeat</keyword>
<keyword evidence="12" id="KW-1185">Reference proteome</keyword>
<dbReference type="Pfam" id="PF04650">
    <property type="entry name" value="YSIRK_signal"/>
    <property type="match status" value="1"/>
</dbReference>
<reference evidence="12" key="1">
    <citation type="journal article" date="2019" name="Int. J. Syst. Evol. Microbiol.">
        <title>The Global Catalogue of Microorganisms (GCM) 10K type strain sequencing project: providing services to taxonomists for standard genome sequencing and annotation.</title>
        <authorList>
            <consortium name="The Broad Institute Genomics Platform"/>
            <consortium name="The Broad Institute Genome Sequencing Center for Infectious Disease"/>
            <person name="Wu L."/>
            <person name="Ma J."/>
        </authorList>
    </citation>
    <scope>NUCLEOTIDE SEQUENCE [LARGE SCALE GENOMIC DNA]</scope>
    <source>
        <strain evidence="12">DT43</strain>
    </source>
</reference>
<evidence type="ECO:0000313" key="12">
    <source>
        <dbReference type="Proteomes" id="UP001596110"/>
    </source>
</evidence>
<dbReference type="Gene3D" id="2.115.10.20">
    <property type="entry name" value="Glycosyl hydrolase domain, family 43"/>
    <property type="match status" value="1"/>
</dbReference>
<feature type="domain" description="Extracellular endo-alpha-(1-&gt;5)-L-arabinanase C-terminal" evidence="10">
    <location>
        <begin position="521"/>
        <end position="631"/>
    </location>
</feature>
<evidence type="ECO:0000259" key="9">
    <source>
        <dbReference type="Pfam" id="PF06458"/>
    </source>
</evidence>
<dbReference type="InterPro" id="IPR006710">
    <property type="entry name" value="Glyco_hydro_43"/>
</dbReference>
<keyword evidence="5 11" id="KW-0378">Hydrolase</keyword>
<dbReference type="RefSeq" id="WP_156806604.1">
    <property type="nucleotide sequence ID" value="NZ_JBHSOJ010000014.1"/>
</dbReference>
<proteinExistence type="inferred from homology"/>
<dbReference type="InterPro" id="IPR032291">
    <property type="entry name" value="Abn2_C"/>
</dbReference>
<keyword evidence="7" id="KW-1133">Transmembrane helix</keyword>
<dbReference type="Proteomes" id="UP001596110">
    <property type="component" value="Unassembled WGS sequence"/>
</dbReference>
<sequence length="802" mass="89156">MKDNRYLNAECHQRFSIRKSHLGASSVLLGVSLLLLFGAAPAAANELENSLESPPSTVLTTEADSNSVVDKVTDQENEAEQTVTPEVEANQALAEEVNDLETIQMVDDNMTVTLPDTSEEAIETSIDEDFSRVSVHDPSIFYDEASGTYYAFGSHLAQAKSDDLQNWAPLFNHEYENPSSVLGNLNENLAKPFEWAGYDDADTANGRYSVWAPDVIWNPAYQWDDGTTGAYMYYFSNSSTWRRSVISYAVSKTVEGPYDYVDSLIYSGFTKEDATDGSSRNVNYKNTNVDDLMEAGVIESGFSDKWNRDNGHTYNNDYAPNAIDANVFYDKTGKLYMSYGSWSGGIYLLEIDPTTGKAIYPGKDSMTPDGRHIDKYFGTHLIGSWHQSGEAPYITYDPSTDFYYLFVTYGGLGREGGYNMRLFRSKTVDGLYVDAKGEHPKYTGWTPNPINAAYGVKVMGNYSLDSLKTSYMSPGHNSALIDKDGNWFLVNHTRFNQGTEYHEVRVHPMKMTEDGWPVALPFEYRPINVALTERSVKQFSGDYEFVNHGTETSGQPLAKSRLQLNDGGSVSGALTGNWTVTEKSGHFYVTLITDSGTTYQGIFELQKDESPGKKVSLVFALVGNNNEVIWGVKPYEVETKSTIKIHFLNEKNAEILPTQTIDGFVGETVALPEVPFVEGYHFETILKFVDGTNKIIYRYQSPKETLNTLDINQPGKNYGQTLTSDVTGNVKNNVTKSTVQILGNEELSVVLSGRSADVSHDSEKPLHTALPKTSSMDSMLTMIGSFLLSGVMLLLKKTKRWS</sequence>
<feature type="domain" description="YSIRK Gram-positive signal peptide" evidence="8">
    <location>
        <begin position="13"/>
        <end position="35"/>
    </location>
</feature>
<keyword evidence="7" id="KW-0472">Membrane</keyword>
<evidence type="ECO:0000256" key="6">
    <source>
        <dbReference type="ARBA" id="ARBA00023295"/>
    </source>
</evidence>
<gene>
    <name evidence="11" type="ORF">ACFPQ3_01695</name>
</gene>
<evidence type="ECO:0000256" key="1">
    <source>
        <dbReference type="ARBA" id="ARBA00004834"/>
    </source>
</evidence>
<evidence type="ECO:0000256" key="5">
    <source>
        <dbReference type="ARBA" id="ARBA00022801"/>
    </source>
</evidence>
<keyword evidence="6" id="KW-0326">Glycosidase</keyword>
<dbReference type="Gene3D" id="2.40.128.10">
    <property type="match status" value="1"/>
</dbReference>
<feature type="transmembrane region" description="Helical" evidence="7">
    <location>
        <begin position="778"/>
        <end position="795"/>
    </location>
</feature>
<protein>
    <submittedName>
        <fullName evidence="11">Glycoside hydrolase family 43 protein</fullName>
    </submittedName>
</protein>
<keyword evidence="7" id="KW-0812">Transmembrane</keyword>